<dbReference type="Gene3D" id="3.20.20.70">
    <property type="entry name" value="Aldolase class I"/>
    <property type="match status" value="1"/>
</dbReference>
<accession>A0A1H9QH17</accession>
<dbReference type="Proteomes" id="UP000199051">
    <property type="component" value="Unassembled WGS sequence"/>
</dbReference>
<dbReference type="AlphaFoldDB" id="A0A1H9QH17"/>
<dbReference type="PANTHER" id="PTHR37418:SF1">
    <property type="entry name" value="3-KETO-5-AMINOHEXANOATE CLEAVAGE PROTEIN"/>
    <property type="match status" value="1"/>
</dbReference>
<protein>
    <submittedName>
        <fullName evidence="1">Uncharacterized conserved protein, DUF849 family</fullName>
    </submittedName>
</protein>
<dbReference type="GO" id="GO:0043720">
    <property type="term" value="F:3-keto-5-aminohexanoate cleavage activity"/>
    <property type="evidence" value="ECO:0007669"/>
    <property type="project" value="InterPro"/>
</dbReference>
<evidence type="ECO:0000313" key="1">
    <source>
        <dbReference type="EMBL" id="SER59728.1"/>
    </source>
</evidence>
<gene>
    <name evidence="1" type="ORF">SAMN04487818_104262</name>
</gene>
<dbReference type="Pfam" id="PF05853">
    <property type="entry name" value="BKACE"/>
    <property type="match status" value="1"/>
</dbReference>
<reference evidence="2" key="1">
    <citation type="submission" date="2016-10" db="EMBL/GenBank/DDBJ databases">
        <authorList>
            <person name="Varghese N."/>
            <person name="Submissions S."/>
        </authorList>
    </citation>
    <scope>NUCLEOTIDE SEQUENCE [LARGE SCALE GENOMIC DNA]</scope>
    <source>
        <strain evidence="2">DSM 44260</strain>
    </source>
</reference>
<dbReference type="STRING" id="155974.SAMN04487818_104262"/>
<dbReference type="InterPro" id="IPR013785">
    <property type="entry name" value="Aldolase_TIM"/>
</dbReference>
<organism evidence="1 2">
    <name type="scientific">Actinokineospora terrae</name>
    <dbReference type="NCBI Taxonomy" id="155974"/>
    <lineage>
        <taxon>Bacteria</taxon>
        <taxon>Bacillati</taxon>
        <taxon>Actinomycetota</taxon>
        <taxon>Actinomycetes</taxon>
        <taxon>Pseudonocardiales</taxon>
        <taxon>Pseudonocardiaceae</taxon>
        <taxon>Actinokineospora</taxon>
    </lineage>
</organism>
<proteinExistence type="predicted"/>
<evidence type="ECO:0000313" key="2">
    <source>
        <dbReference type="Proteomes" id="UP000199051"/>
    </source>
</evidence>
<dbReference type="EMBL" id="FOGI01000004">
    <property type="protein sequence ID" value="SER59728.1"/>
    <property type="molecule type" value="Genomic_DNA"/>
</dbReference>
<sequence length="248" mass="25525">METLGLCFTGPVELQACLNGERSPADHPVVPVTAAQVASAAADVAALGVTAVHLHPRDATGRTTLLGSELAATVAAVRAAVPTATVGVTTGAWVVPDPRRRAALVAAWTGLAAGRPDFASVNVHEDRWWEVCAALHSAGVAVELGVFDPPAAATLRAQGIPPAAIRVLAEVRPDAEPEPLLDALDWVPLPVLLHGEEASTWPVLTAAVHRGLATRIGLEDTLRLPDGSPAADNAALVRAALERTAVQS</sequence>
<keyword evidence="2" id="KW-1185">Reference proteome</keyword>
<dbReference type="InterPro" id="IPR008567">
    <property type="entry name" value="BKACE"/>
</dbReference>
<name>A0A1H9QH17_9PSEU</name>
<dbReference type="PANTHER" id="PTHR37418">
    <property type="entry name" value="3-KETO-5-AMINOHEXANOATE CLEAVAGE ENZYME-RELATED"/>
    <property type="match status" value="1"/>
</dbReference>